<comment type="caution">
    <text evidence="9">The sequence shown here is derived from an EMBL/GenBank/DDBJ whole genome shotgun (WGS) entry which is preliminary data.</text>
</comment>
<dbReference type="GO" id="GO:0046656">
    <property type="term" value="P:folic acid biosynthetic process"/>
    <property type="evidence" value="ECO:0007669"/>
    <property type="project" value="UniProtKB-KW"/>
</dbReference>
<keyword evidence="3" id="KW-0808">Transferase</keyword>
<evidence type="ECO:0000256" key="2">
    <source>
        <dbReference type="ARBA" id="ARBA00013253"/>
    </source>
</evidence>
<keyword evidence="7" id="KW-0289">Folate biosynthesis</keyword>
<keyword evidence="5" id="KW-0418">Kinase</keyword>
<keyword evidence="4" id="KW-0547">Nucleotide-binding</keyword>
<dbReference type="AlphaFoldDB" id="A0A1B8Q5L7"/>
<dbReference type="GO" id="GO:0046654">
    <property type="term" value="P:tetrahydrofolate biosynthetic process"/>
    <property type="evidence" value="ECO:0007669"/>
    <property type="project" value="UniProtKB-UniPathway"/>
</dbReference>
<evidence type="ECO:0000256" key="6">
    <source>
        <dbReference type="ARBA" id="ARBA00022840"/>
    </source>
</evidence>
<dbReference type="RefSeq" id="WP_065255409.1">
    <property type="nucleotide sequence ID" value="NZ_JBPAGO010000001.1"/>
</dbReference>
<gene>
    <name evidence="9" type="ORF">A9309_02990</name>
</gene>
<dbReference type="UniPathway" id="UPA00077">
    <property type="reaction ID" value="UER00155"/>
</dbReference>
<evidence type="ECO:0000256" key="5">
    <source>
        <dbReference type="ARBA" id="ARBA00022777"/>
    </source>
</evidence>
<dbReference type="OrthoDB" id="6658256at2"/>
<evidence type="ECO:0000256" key="3">
    <source>
        <dbReference type="ARBA" id="ARBA00022679"/>
    </source>
</evidence>
<evidence type="ECO:0000256" key="1">
    <source>
        <dbReference type="ARBA" id="ARBA00005051"/>
    </source>
</evidence>
<keyword evidence="6" id="KW-0067">ATP-binding</keyword>
<dbReference type="GO" id="GO:0005524">
    <property type="term" value="F:ATP binding"/>
    <property type="evidence" value="ECO:0007669"/>
    <property type="project" value="UniProtKB-KW"/>
</dbReference>
<dbReference type="GO" id="GO:0003848">
    <property type="term" value="F:2-amino-4-hydroxy-6-hydroxymethyldihydropteridine diphosphokinase activity"/>
    <property type="evidence" value="ECO:0007669"/>
    <property type="project" value="UniProtKB-EC"/>
</dbReference>
<proteinExistence type="predicted"/>
<name>A0A1B8Q5L7_MORLA</name>
<evidence type="ECO:0000313" key="9">
    <source>
        <dbReference type="EMBL" id="OBX65043.1"/>
    </source>
</evidence>
<evidence type="ECO:0000313" key="10">
    <source>
        <dbReference type="Proteomes" id="UP000092607"/>
    </source>
</evidence>
<dbReference type="SUPFAM" id="SSF55083">
    <property type="entry name" value="6-hydroxymethyl-7,8-dihydropterin pyrophosphokinase, HPPK"/>
    <property type="match status" value="1"/>
</dbReference>
<dbReference type="Proteomes" id="UP000092607">
    <property type="component" value="Unassembled WGS sequence"/>
</dbReference>
<evidence type="ECO:0000259" key="8">
    <source>
        <dbReference type="Pfam" id="PF01288"/>
    </source>
</evidence>
<dbReference type="InterPro" id="IPR000550">
    <property type="entry name" value="Hppk"/>
</dbReference>
<reference evidence="9 10" key="1">
    <citation type="submission" date="2016-06" db="EMBL/GenBank/DDBJ databases">
        <title>Draft genome of Moraxella lacunata CCUG 57757A.</title>
        <authorList>
            <person name="Salva-Serra F."/>
            <person name="Engstrom-Jakobsson H."/>
            <person name="Thorell K."/>
            <person name="Gonzales-Siles L."/>
            <person name="Karlsson R."/>
            <person name="Boulund F."/>
            <person name="Engstrand L."/>
            <person name="Kristiansson E."/>
            <person name="Moore E."/>
        </authorList>
    </citation>
    <scope>NUCLEOTIDE SEQUENCE [LARGE SCALE GENOMIC DNA]</scope>
    <source>
        <strain evidence="9 10">CCUG 57757A</strain>
    </source>
</reference>
<dbReference type="EMBL" id="LZMS01000037">
    <property type="protein sequence ID" value="OBX65043.1"/>
    <property type="molecule type" value="Genomic_DNA"/>
</dbReference>
<organism evidence="9 10">
    <name type="scientific">Moraxella lacunata</name>
    <dbReference type="NCBI Taxonomy" id="477"/>
    <lineage>
        <taxon>Bacteria</taxon>
        <taxon>Pseudomonadati</taxon>
        <taxon>Pseudomonadota</taxon>
        <taxon>Gammaproteobacteria</taxon>
        <taxon>Moraxellales</taxon>
        <taxon>Moraxellaceae</taxon>
        <taxon>Moraxella</taxon>
    </lineage>
</organism>
<evidence type="ECO:0000256" key="4">
    <source>
        <dbReference type="ARBA" id="ARBA00022741"/>
    </source>
</evidence>
<feature type="domain" description="7,8-dihydro-6-hydroxymethylpterin-pyrophosphokinase" evidence="8">
    <location>
        <begin position="6"/>
        <end position="114"/>
    </location>
</feature>
<protein>
    <recommendedName>
        <fullName evidence="2">2-amino-4-hydroxy-6-hydroxymethyldihydropteridine diphosphokinase</fullName>
        <ecNumber evidence="2">2.7.6.3</ecNumber>
    </recommendedName>
</protein>
<comment type="pathway">
    <text evidence="1">Cofactor biosynthesis; tetrahydrofolate biosynthesis; 2-amino-4-hydroxy-6-hydroxymethyl-7,8-dihydropteridine diphosphate from 7,8-dihydroneopterin triphosphate: step 4/4.</text>
</comment>
<dbReference type="InterPro" id="IPR035907">
    <property type="entry name" value="Hppk_sf"/>
</dbReference>
<sequence>MIHQYIIALGSNHDSEMSFKIALDELKSWGDVDLSSVIIGKDFTGKTELIYHNAVMMIKLYKPMNYDEFNDVLKNIEIQCGREHDNSFKKVPMDLDVLAYYENDKWFIIKKRLPFKNHEKTGLIEIAPFLLTD</sequence>
<dbReference type="Gene3D" id="3.30.70.560">
    <property type="entry name" value="7,8-Dihydro-6-hydroxymethylpterin-pyrophosphokinase HPPK"/>
    <property type="match status" value="1"/>
</dbReference>
<evidence type="ECO:0000256" key="7">
    <source>
        <dbReference type="ARBA" id="ARBA00022909"/>
    </source>
</evidence>
<accession>A0A1B8Q5L7</accession>
<dbReference type="EC" id="2.7.6.3" evidence="2"/>
<dbReference type="GO" id="GO:0016301">
    <property type="term" value="F:kinase activity"/>
    <property type="evidence" value="ECO:0007669"/>
    <property type="project" value="UniProtKB-KW"/>
</dbReference>
<dbReference type="Pfam" id="PF01288">
    <property type="entry name" value="HPPK"/>
    <property type="match status" value="1"/>
</dbReference>